<reference evidence="4 5" key="1">
    <citation type="submission" date="2024-02" db="EMBL/GenBank/DDBJ databases">
        <authorList>
            <person name="Chen Y."/>
            <person name="Shah S."/>
            <person name="Dougan E. K."/>
            <person name="Thang M."/>
            <person name="Chan C."/>
        </authorList>
    </citation>
    <scope>NUCLEOTIDE SEQUENCE [LARGE SCALE GENOMIC DNA]</scope>
</reference>
<dbReference type="Proteomes" id="UP001642464">
    <property type="component" value="Unassembled WGS sequence"/>
</dbReference>
<dbReference type="Pfam" id="PF01755">
    <property type="entry name" value="Glyco_transf_25"/>
    <property type="match status" value="1"/>
</dbReference>
<feature type="domain" description="Glycosyl transferase family 25" evidence="3">
    <location>
        <begin position="456"/>
        <end position="605"/>
    </location>
</feature>
<comment type="caution">
    <text evidence="4">The sequence shown here is derived from an EMBL/GenBank/DDBJ whole genome shotgun (WGS) entry which is preliminary data.</text>
</comment>
<evidence type="ECO:0000256" key="2">
    <source>
        <dbReference type="SAM" id="SignalP"/>
    </source>
</evidence>
<accession>A0ABP0RE64</accession>
<evidence type="ECO:0000313" key="4">
    <source>
        <dbReference type="EMBL" id="CAK9098883.1"/>
    </source>
</evidence>
<organism evidence="4 5">
    <name type="scientific">Durusdinium trenchii</name>
    <dbReference type="NCBI Taxonomy" id="1381693"/>
    <lineage>
        <taxon>Eukaryota</taxon>
        <taxon>Sar</taxon>
        <taxon>Alveolata</taxon>
        <taxon>Dinophyceae</taxon>
        <taxon>Suessiales</taxon>
        <taxon>Symbiodiniaceae</taxon>
        <taxon>Durusdinium</taxon>
    </lineage>
</organism>
<proteinExistence type="predicted"/>
<keyword evidence="2" id="KW-0732">Signal</keyword>
<feature type="region of interest" description="Disordered" evidence="1">
    <location>
        <begin position="278"/>
        <end position="307"/>
    </location>
</feature>
<dbReference type="CDD" id="cd06532">
    <property type="entry name" value="Glyco_transf_25"/>
    <property type="match status" value="1"/>
</dbReference>
<evidence type="ECO:0000256" key="1">
    <source>
        <dbReference type="SAM" id="MobiDB-lite"/>
    </source>
</evidence>
<keyword evidence="5" id="KW-1185">Reference proteome</keyword>
<feature type="compositionally biased region" description="Low complexity" evidence="1">
    <location>
        <begin position="279"/>
        <end position="291"/>
    </location>
</feature>
<dbReference type="InterPro" id="IPR002654">
    <property type="entry name" value="Glyco_trans_25"/>
</dbReference>
<feature type="signal peptide" evidence="2">
    <location>
        <begin position="1"/>
        <end position="20"/>
    </location>
</feature>
<feature type="compositionally biased region" description="Basic residues" evidence="1">
    <location>
        <begin position="292"/>
        <end position="302"/>
    </location>
</feature>
<evidence type="ECO:0000313" key="5">
    <source>
        <dbReference type="Proteomes" id="UP001642464"/>
    </source>
</evidence>
<sequence>MASLRCLCLAMAELALLAAAGSSMVEKFSFVNQCEEKAIFLADWNVTIPPRQAKEVKHSRSSNLQRISWRFVDGPSYTDFIELNGDWPGVGAPMAGHPNYASWSGFSMSSRYEALEPTSDRYACLDPAAELSFTVASCPSKAHASTRYACDFFATQESIRSCSSEVARYIEEHSWTINPNGTRTRAFAATKNVASYWCAPESPDWLGWGVGSLIDCTEKGVPIHFRVETVDDDMAEKKQVLFFFLETGDHMHLSPCFGVSALLRSAVGLPMAPKKKPAAKAAKGAKPVMKAPAKKPAIKKPAAKTSMKAKASKPKEALVVPASLKALEARVVNLERRPDRWKRVATMLKKELPWLHFERFLASDGSKMTIPEEEVTAKWNTARNANFADFYEWAFEDGSTWMWAADAPEEDDQWRFTEDGDGFSYVRDAPSFHQKPAFTGSLEKKSTGEKFKVTLRFAQQYLNPGETQLMSGGERGCAHSHRRLWEFASKRAEPTLVLEDDVHLGFDRNGDKGKMNGKVFTKRLAEAIARAPEDFDVIYLGWSGWRGGNFKLWKEDDSGLSNADRTFIQKAEYVWTTVAYVISQAGAQKLLQLATPIDQPVDNFMAWQASQGNLKSFVALDEGDEDSTWAGGIVDQFDFQGDSDIKKSDGGHQGDDAKDFAA</sequence>
<feature type="chain" id="PRO_5045942572" evidence="2">
    <location>
        <begin position="21"/>
        <end position="662"/>
    </location>
</feature>
<protein>
    <submittedName>
        <fullName evidence="4">Glycosyltransferase 25 family member</fullName>
    </submittedName>
</protein>
<feature type="region of interest" description="Disordered" evidence="1">
    <location>
        <begin position="640"/>
        <end position="662"/>
    </location>
</feature>
<evidence type="ECO:0000259" key="3">
    <source>
        <dbReference type="Pfam" id="PF01755"/>
    </source>
</evidence>
<feature type="compositionally biased region" description="Basic and acidic residues" evidence="1">
    <location>
        <begin position="643"/>
        <end position="662"/>
    </location>
</feature>
<gene>
    <name evidence="4" type="ORF">SCF082_LOCUS46334</name>
</gene>
<dbReference type="EMBL" id="CAXAMM010041350">
    <property type="protein sequence ID" value="CAK9098883.1"/>
    <property type="molecule type" value="Genomic_DNA"/>
</dbReference>
<name>A0ABP0RE64_9DINO</name>